<dbReference type="AlphaFoldDB" id="A0AB40D359"/>
<dbReference type="PANTHER" id="PTHR33116">
    <property type="entry name" value="REVERSE TRANSCRIPTASE ZINC-BINDING DOMAIN-CONTAINING PROTEIN-RELATED-RELATED"/>
    <property type="match status" value="1"/>
</dbReference>
<feature type="domain" description="Reverse transcriptase" evidence="1">
    <location>
        <begin position="1"/>
        <end position="222"/>
    </location>
</feature>
<name>A0AB40D359_DIOCR</name>
<dbReference type="InterPro" id="IPR043502">
    <property type="entry name" value="DNA/RNA_pol_sf"/>
</dbReference>
<dbReference type="PANTHER" id="PTHR33116:SF78">
    <property type="entry name" value="OS12G0587133 PROTEIN"/>
    <property type="match status" value="1"/>
</dbReference>
<dbReference type="GeneID" id="120284108"/>
<dbReference type="Pfam" id="PF00078">
    <property type="entry name" value="RVT_1"/>
    <property type="match status" value="1"/>
</dbReference>
<gene>
    <name evidence="3" type="primary">LOC120284108</name>
</gene>
<accession>A0AB40D359</accession>
<dbReference type="CDD" id="cd01650">
    <property type="entry name" value="RT_nLTR_like"/>
    <property type="match status" value="1"/>
</dbReference>
<evidence type="ECO:0000313" key="3">
    <source>
        <dbReference type="RefSeq" id="XP_039146846.1"/>
    </source>
</evidence>
<keyword evidence="2" id="KW-1185">Reference proteome</keyword>
<dbReference type="SUPFAM" id="SSF56672">
    <property type="entry name" value="DNA/RNA polymerases"/>
    <property type="match status" value="1"/>
</dbReference>
<dbReference type="Pfam" id="PF13966">
    <property type="entry name" value="zf-RVT"/>
    <property type="match status" value="1"/>
</dbReference>
<evidence type="ECO:0000259" key="1">
    <source>
        <dbReference type="PROSITE" id="PS50878"/>
    </source>
</evidence>
<sequence length="567" mass="63407">MDSLVDHAQYAFLKGRCILDNIATAEEAIFSIHKRRLPGHILKVDFAKVFDSVDWDFLLELLEVRGFGSKWLGWIRSLINSSKASILINGSPNGYVRYQRGLRQGDPLSPLLFVLVSDVLCAMFDNAINSHVLIGVPLGEFGSICNLHYADDLLILTVGGAEDLRVIKLILLVFEGLSSLETNFSKTCLYSTNLSLLPDDCVAKTVNCKVGLLPVTYLGIPVSGRRPRSLRGLSKRLIGLEETSYRVGLTLSTLDVDLCLGRTFAVRRSKVDEVKSGADSLFWKDRWFNGLAPMHIWLESFLLSRIPNGTVRELAPLLASPSFDSDPLLLQLLYRLCLADGSDQDSKVWSLTANGIFSVKSFYCLLNDGGLRCSIANSFWKGPCPRKVNIFNWLAWKNKVLSLENLAKYHCNRLRTDTCVLCHSEVESVDHLFLRCRFSQDVWAHISRSLQLPTLSTSTSLLWGDWRSALRLAIRVVGDGAVKAFVWSIWLTRNDYIFSDKCAHPHSVMVKTDHMILSWFSAAPEGLGVKLDDSISSIRRSLEFSGSRPEGVEEESAIEVAQTISRE</sequence>
<dbReference type="RefSeq" id="XP_039146846.1">
    <property type="nucleotide sequence ID" value="XM_039290912.1"/>
</dbReference>
<reference evidence="3" key="1">
    <citation type="submission" date="2025-08" db="UniProtKB">
        <authorList>
            <consortium name="RefSeq"/>
        </authorList>
    </citation>
    <scope>IDENTIFICATION</scope>
</reference>
<dbReference type="InterPro" id="IPR026960">
    <property type="entry name" value="RVT-Znf"/>
</dbReference>
<dbReference type="Proteomes" id="UP001515500">
    <property type="component" value="Chromosome 19"/>
</dbReference>
<proteinExistence type="predicted"/>
<organism evidence="2 3">
    <name type="scientific">Dioscorea cayennensis subsp. rotundata</name>
    <name type="common">White Guinea yam</name>
    <name type="synonym">Dioscorea rotundata</name>
    <dbReference type="NCBI Taxonomy" id="55577"/>
    <lineage>
        <taxon>Eukaryota</taxon>
        <taxon>Viridiplantae</taxon>
        <taxon>Streptophyta</taxon>
        <taxon>Embryophyta</taxon>
        <taxon>Tracheophyta</taxon>
        <taxon>Spermatophyta</taxon>
        <taxon>Magnoliopsida</taxon>
        <taxon>Liliopsida</taxon>
        <taxon>Dioscoreales</taxon>
        <taxon>Dioscoreaceae</taxon>
        <taxon>Dioscorea</taxon>
    </lineage>
</organism>
<dbReference type="PROSITE" id="PS50878">
    <property type="entry name" value="RT_POL"/>
    <property type="match status" value="1"/>
</dbReference>
<protein>
    <submittedName>
        <fullName evidence="3">Uncharacterized protein LOC120284108</fullName>
    </submittedName>
</protein>
<evidence type="ECO:0000313" key="2">
    <source>
        <dbReference type="Proteomes" id="UP001515500"/>
    </source>
</evidence>
<dbReference type="InterPro" id="IPR000477">
    <property type="entry name" value="RT_dom"/>
</dbReference>